<dbReference type="Pfam" id="PF02901">
    <property type="entry name" value="PFL-like"/>
    <property type="match status" value="1"/>
</dbReference>
<dbReference type="InterPro" id="IPR004184">
    <property type="entry name" value="PFL_dom"/>
</dbReference>
<reference evidence="7 8" key="1">
    <citation type="submission" date="2016-10" db="EMBL/GenBank/DDBJ databases">
        <authorList>
            <person name="de Groot N.N."/>
        </authorList>
    </citation>
    <scope>NUCLEOTIDE SEQUENCE [LARGE SCALE GENOMIC DNA]</scope>
    <source>
        <strain evidence="7 8">DSM 13305</strain>
    </source>
</reference>
<dbReference type="PANTHER" id="PTHR43641:SF2">
    <property type="entry name" value="DEHYDRATASE YBIW-RELATED"/>
    <property type="match status" value="1"/>
</dbReference>
<evidence type="ECO:0000259" key="5">
    <source>
        <dbReference type="PROSITE" id="PS51149"/>
    </source>
</evidence>
<dbReference type="OrthoDB" id="9803969at2"/>
<keyword evidence="1 3" id="KW-0556">Organic radical</keyword>
<feature type="domain" description="PFL" evidence="6">
    <location>
        <begin position="17"/>
        <end position="679"/>
    </location>
</feature>
<evidence type="ECO:0000259" key="6">
    <source>
        <dbReference type="PROSITE" id="PS51554"/>
    </source>
</evidence>
<evidence type="ECO:0000313" key="7">
    <source>
        <dbReference type="EMBL" id="SEP41409.1"/>
    </source>
</evidence>
<dbReference type="GO" id="GO:0005829">
    <property type="term" value="C:cytosol"/>
    <property type="evidence" value="ECO:0007669"/>
    <property type="project" value="TreeGrafter"/>
</dbReference>
<dbReference type="PROSITE" id="PS51149">
    <property type="entry name" value="GLY_RADICAL_2"/>
    <property type="match status" value="1"/>
</dbReference>
<evidence type="ECO:0000256" key="1">
    <source>
        <dbReference type="ARBA" id="ARBA00022818"/>
    </source>
</evidence>
<dbReference type="NCBIfam" id="TIGR01774">
    <property type="entry name" value="PFL2-3"/>
    <property type="match status" value="1"/>
</dbReference>
<dbReference type="GO" id="GO:0016740">
    <property type="term" value="F:transferase activity"/>
    <property type="evidence" value="ECO:0007669"/>
    <property type="project" value="UniProtKB-KW"/>
</dbReference>
<evidence type="ECO:0000256" key="2">
    <source>
        <dbReference type="ARBA" id="ARBA00023239"/>
    </source>
</evidence>
<sequence>MKTFLEFVPRNDDIDLARVRRLQQIMEKRTASICSERAVLITESFRTTEGEDYVLRKARAFAHILGNMTIYIQDDSLIFGNQASRNFAAPIFPEYSIQWVVKELDEFDKRAGDVFQISEEVKQDLKSIAPDWQGYTHEDEVLRNTPDSIRQAEKQSVLHRGGISMSGDGHIVPKHELILQKGFRGIVEEAERQLKNEGLSEENVIFYQAVVIALEGALKFIKRYSALAYKMAETETDKKRRQELLQMGSMCETLLERPAQSFYEGCETCYLVHMLQMIESNGHSFCYGRFDQYMYDLYREDIKRGILTQEKALEIITHMFLMNSSNNKVRPYGHTKFSQGYPLYSNLMIGGRKPDGTDGTNELSYLCIEAMNLTKMAEPNFSMRYNTDTPRDLLRLAAKLIRTGCGMPSMFNDEVAVKGLMDLGIPQEDALDYCAIGCVETGVPGKYGHRSTGMTYVNWGKVLELVLNNGMDPASGIQLVAINGKPGPEVDYKSYEEVWAAWENMLKFYSDLAVQCDSICDRALVVYDADPFASCFVDNCMHLGKTLKNGGCKYDVISQSNIGPSVVGNSLAVIKNLIFEDRKLTWEQLLTAMKANWEGKAAAYVHKLVKQVPKFGNDEDYVDSIVNDVFHSYLKLLPDYKTERYGKGPEVSCYTMSTSNITSYVPNGLDVGATPDGRKAKSPLNEGCSPTQGTDRNGPTSVINSVAKLPNDQVAAGQLLNMRFAPGALADDENLEKFVDFLKASLLKGIYHNQFNVVDTKTFLDAKKNPENYTDLIVRVAGYCAQFVSLMPEAQDAIIARTENTWS</sequence>
<dbReference type="PROSITE" id="PS51554">
    <property type="entry name" value="PFL"/>
    <property type="match status" value="1"/>
</dbReference>
<protein>
    <submittedName>
        <fullName evidence="7">Formate C-acetyltransferase</fullName>
    </submittedName>
</protein>
<dbReference type="GO" id="GO:0016829">
    <property type="term" value="F:lyase activity"/>
    <property type="evidence" value="ECO:0007669"/>
    <property type="project" value="UniProtKB-KW"/>
</dbReference>
<dbReference type="PROSITE" id="PS00850">
    <property type="entry name" value="GLY_RADICAL_1"/>
    <property type="match status" value="1"/>
</dbReference>
<proteinExistence type="predicted"/>
<feature type="modified residue" description="Glycine radical" evidence="3">
    <location>
        <position position="782"/>
    </location>
</feature>
<dbReference type="AlphaFoldDB" id="A0A1H8XNA4"/>
<keyword evidence="8" id="KW-1185">Reference proteome</keyword>
<organism evidence="7 8">
    <name type="scientific">Propionispora vibrioides</name>
    <dbReference type="NCBI Taxonomy" id="112903"/>
    <lineage>
        <taxon>Bacteria</taxon>
        <taxon>Bacillati</taxon>
        <taxon>Bacillota</taxon>
        <taxon>Negativicutes</taxon>
        <taxon>Selenomonadales</taxon>
        <taxon>Sporomusaceae</taxon>
        <taxon>Propionispora</taxon>
    </lineage>
</organism>
<dbReference type="InterPro" id="IPR010098">
    <property type="entry name" value="PFL2/GDeHydtase_fam"/>
</dbReference>
<dbReference type="Gene3D" id="3.20.70.20">
    <property type="match status" value="1"/>
</dbReference>
<dbReference type="RefSeq" id="WP_091750508.1">
    <property type="nucleotide sequence ID" value="NZ_FODY01000026.1"/>
</dbReference>
<feature type="region of interest" description="Disordered" evidence="4">
    <location>
        <begin position="675"/>
        <end position="699"/>
    </location>
</feature>
<accession>A0A1H8XNA4</accession>
<dbReference type="Proteomes" id="UP000198847">
    <property type="component" value="Unassembled WGS sequence"/>
</dbReference>
<dbReference type="InterPro" id="IPR019777">
    <property type="entry name" value="Form_AcTrfase_GR_CS"/>
</dbReference>
<dbReference type="Pfam" id="PF01228">
    <property type="entry name" value="Gly_radical"/>
    <property type="match status" value="1"/>
</dbReference>
<evidence type="ECO:0000313" key="8">
    <source>
        <dbReference type="Proteomes" id="UP000198847"/>
    </source>
</evidence>
<keyword evidence="7" id="KW-0808">Transferase</keyword>
<dbReference type="EMBL" id="FODY01000026">
    <property type="protein sequence ID" value="SEP41409.1"/>
    <property type="molecule type" value="Genomic_DNA"/>
</dbReference>
<evidence type="ECO:0000256" key="3">
    <source>
        <dbReference type="PROSITE-ProRule" id="PRU00493"/>
    </source>
</evidence>
<dbReference type="STRING" id="112903.SAMN04490178_12657"/>
<gene>
    <name evidence="7" type="ORF">SAMN04490178_12657</name>
</gene>
<dbReference type="InterPro" id="IPR051215">
    <property type="entry name" value="GRE"/>
</dbReference>
<dbReference type="InterPro" id="IPR001150">
    <property type="entry name" value="Gly_radical"/>
</dbReference>
<dbReference type="SUPFAM" id="SSF51998">
    <property type="entry name" value="PFL-like glycyl radical enzymes"/>
    <property type="match status" value="1"/>
</dbReference>
<evidence type="ECO:0000256" key="4">
    <source>
        <dbReference type="SAM" id="MobiDB-lite"/>
    </source>
</evidence>
<feature type="compositionally biased region" description="Polar residues" evidence="4">
    <location>
        <begin position="688"/>
        <end position="699"/>
    </location>
</feature>
<dbReference type="PANTHER" id="PTHR43641">
    <property type="entry name" value="FORMATE ACETYLTRANSFERASE 3-RELATED"/>
    <property type="match status" value="1"/>
</dbReference>
<keyword evidence="2" id="KW-0456">Lyase</keyword>
<feature type="domain" description="Glycine radical" evidence="5">
    <location>
        <begin position="686"/>
        <end position="807"/>
    </location>
</feature>
<name>A0A1H8XNA4_9FIRM</name>